<dbReference type="CDD" id="cd02440">
    <property type="entry name" value="AdoMet_MTases"/>
    <property type="match status" value="1"/>
</dbReference>
<proteinExistence type="predicted"/>
<dbReference type="RefSeq" id="WP_052638010.1">
    <property type="nucleotide sequence ID" value="NZ_FO082820.1"/>
</dbReference>
<evidence type="ECO:0000313" key="3">
    <source>
        <dbReference type="Proteomes" id="UP000010792"/>
    </source>
</evidence>
<evidence type="ECO:0000313" key="2">
    <source>
        <dbReference type="EMBL" id="CCF19115.1"/>
    </source>
</evidence>
<dbReference type="OrthoDB" id="270332at2"/>
<accession>L0NDH1</accession>
<name>L0NDH1_9HYPH</name>
<dbReference type="Pfam" id="PF13708">
    <property type="entry name" value="DUF4942"/>
    <property type="match status" value="1"/>
</dbReference>
<dbReference type="EMBL" id="FO082820">
    <property type="protein sequence ID" value="CCF19115.1"/>
    <property type="molecule type" value="Genomic_DNA"/>
</dbReference>
<dbReference type="InterPro" id="IPR029063">
    <property type="entry name" value="SAM-dependent_MTases_sf"/>
</dbReference>
<feature type="domain" description="DUF4942" evidence="1">
    <location>
        <begin position="136"/>
        <end position="290"/>
    </location>
</feature>
<dbReference type="InterPro" id="IPR031339">
    <property type="entry name" value="DUF4942"/>
</dbReference>
<dbReference type="AlphaFoldDB" id="L0NDH1"/>
<dbReference type="GO" id="GO:0032259">
    <property type="term" value="P:methylation"/>
    <property type="evidence" value="ECO:0007669"/>
    <property type="project" value="UniProtKB-KW"/>
</dbReference>
<protein>
    <submittedName>
        <fullName evidence="2">Putative N6 adenine-specific DNA methyltransferase, N12 class</fullName>
    </submittedName>
</protein>
<sequence>MNALVPTHTVEQVCAFRDEAIRHYELAFEKIEEAAKAVAQASALWEAAAPGKPGDWSDSREEISHFHNAVNLPDRDRYLRTARRLIDVTVWTHVIDMAGIEQLMDAQAKKELRSQMKYVPERRGRDGEIINQDEIDRMLPPVTPENIYATLDRFQGDAEMIFRRGIVNVFTKLDRRFRSHDGFKVGSRMILDYIVDRDGWFRSFGGKVDLLYDVERTFLVLDGKPAKAKYASIVAKIDRERTSRFTPHQSEHEGDYFRIRIFKNGNAHLWFTRKDLVEKINKILAEHYGEVIGDGMTKEEDPLKNVKTTPARYFGFYPTPDSAADNLISKISLLRKKEEPQLRILEPSAGTGNLARRCITTPAAFDNWSGGRDRYMNEYRFDNLVDCIEVQPHLAHELQAAGIYGRVTCADFLKVQPDPARLYDRIVMNPPFDRERDIDHVVHALDFLKPDGCLVAIMSAGTEFRETKKSIAFRELMAKMKAEWQDLPTGSFAEVGTYVNTLMIRVWKDGRKQNSMRW</sequence>
<dbReference type="STRING" id="1125847.NT26_1391"/>
<gene>
    <name evidence="2" type="ORF">NT26_1391</name>
</gene>
<dbReference type="SUPFAM" id="SSF53335">
    <property type="entry name" value="S-adenosyl-L-methionine-dependent methyltransferases"/>
    <property type="match status" value="1"/>
</dbReference>
<dbReference type="KEGG" id="rht:NT26_1391"/>
<dbReference type="Proteomes" id="UP000010792">
    <property type="component" value="Chromosome"/>
</dbReference>
<dbReference type="PRINTS" id="PR00507">
    <property type="entry name" value="N12N6MTFRASE"/>
</dbReference>
<reference evidence="2 3" key="1">
    <citation type="journal article" date="2013" name="Genome Biol. Evol.">
        <title>Life in an arsenic-containing gold mine: genome and physiology of the autotrophic arsenite-oxidizing bacterium rhizobium sp. NT-26.</title>
        <authorList>
            <person name="Andres J."/>
            <person name="Arsene-Ploetze F."/>
            <person name="Barbe V."/>
            <person name="Brochier-Armanet C."/>
            <person name="Cleiss-Arnold J."/>
            <person name="Coppee J.Y."/>
            <person name="Dillies M.A."/>
            <person name="Geist"/>
            <person name="L"/>
            <person name="Joublin A."/>
            <person name="Koechler S."/>
            <person name="Lassalle F."/>
            <person name="Marchal M."/>
            <person name="Medigue C."/>
            <person name="Muller D."/>
            <person name="Nesme X."/>
            <person name="Plewniak F."/>
            <person name="Proux C."/>
            <person name="Ramirez-Bahena M.H."/>
            <person name="Schenowitz C."/>
            <person name="Sismeiro O."/>
            <person name="Vallenet D."/>
            <person name="Santini J.M."/>
            <person name="Bertin P.N."/>
        </authorList>
    </citation>
    <scope>NUCLEOTIDE SEQUENCE [LARGE SCALE GENOMIC DNA]</scope>
    <source>
        <strain evidence="2 3">NT-26</strain>
    </source>
</reference>
<organism evidence="2 3">
    <name type="scientific">Pseudorhizobium banfieldiae</name>
    <dbReference type="NCBI Taxonomy" id="1125847"/>
    <lineage>
        <taxon>Bacteria</taxon>
        <taxon>Pseudomonadati</taxon>
        <taxon>Pseudomonadota</taxon>
        <taxon>Alphaproteobacteria</taxon>
        <taxon>Hyphomicrobiales</taxon>
        <taxon>Rhizobiaceae</taxon>
        <taxon>Rhizobium/Agrobacterium group</taxon>
        <taxon>Pseudorhizobium</taxon>
    </lineage>
</organism>
<keyword evidence="3" id="KW-1185">Reference proteome</keyword>
<evidence type="ECO:0000259" key="1">
    <source>
        <dbReference type="Pfam" id="PF13708"/>
    </source>
</evidence>
<dbReference type="Gene3D" id="3.40.50.150">
    <property type="entry name" value="Vaccinia Virus protein VP39"/>
    <property type="match status" value="1"/>
</dbReference>
<keyword evidence="2" id="KW-0489">Methyltransferase</keyword>
<keyword evidence="2" id="KW-0808">Transferase</keyword>
<dbReference type="GO" id="GO:0008168">
    <property type="term" value="F:methyltransferase activity"/>
    <property type="evidence" value="ECO:0007669"/>
    <property type="project" value="UniProtKB-KW"/>
</dbReference>